<dbReference type="EMBL" id="VDMD01000027">
    <property type="protein sequence ID" value="TRM59522.1"/>
    <property type="molecule type" value="Genomic_DNA"/>
</dbReference>
<name>A0A550C3Y8_9AGAR</name>
<accession>A0A550C3Y8</accession>
<gene>
    <name evidence="2" type="ORF">BD626DRAFT_436653</name>
</gene>
<dbReference type="AlphaFoldDB" id="A0A550C3Y8"/>
<keyword evidence="3" id="KW-1185">Reference proteome</keyword>
<reference evidence="2 3" key="1">
    <citation type="journal article" date="2019" name="New Phytol.">
        <title>Comparative genomics reveals unique wood-decay strategies and fruiting body development in the Schizophyllaceae.</title>
        <authorList>
            <person name="Almasi E."/>
            <person name="Sahu N."/>
            <person name="Krizsan K."/>
            <person name="Balint B."/>
            <person name="Kovacs G.M."/>
            <person name="Kiss B."/>
            <person name="Cseklye J."/>
            <person name="Drula E."/>
            <person name="Henrissat B."/>
            <person name="Nagy I."/>
            <person name="Chovatia M."/>
            <person name="Adam C."/>
            <person name="LaButti K."/>
            <person name="Lipzen A."/>
            <person name="Riley R."/>
            <person name="Grigoriev I.V."/>
            <person name="Nagy L.G."/>
        </authorList>
    </citation>
    <scope>NUCLEOTIDE SEQUENCE [LARGE SCALE GENOMIC DNA]</scope>
    <source>
        <strain evidence="2 3">NL-1724</strain>
    </source>
</reference>
<evidence type="ECO:0000313" key="2">
    <source>
        <dbReference type="EMBL" id="TRM59522.1"/>
    </source>
</evidence>
<protein>
    <submittedName>
        <fullName evidence="2">Uncharacterized protein</fullName>
    </submittedName>
</protein>
<feature type="compositionally biased region" description="Basic and acidic residues" evidence="1">
    <location>
        <begin position="1"/>
        <end position="13"/>
    </location>
</feature>
<proteinExistence type="predicted"/>
<dbReference type="STRING" id="97359.A0A550C3Y8"/>
<organism evidence="2 3">
    <name type="scientific">Schizophyllum amplum</name>
    <dbReference type="NCBI Taxonomy" id="97359"/>
    <lineage>
        <taxon>Eukaryota</taxon>
        <taxon>Fungi</taxon>
        <taxon>Dikarya</taxon>
        <taxon>Basidiomycota</taxon>
        <taxon>Agaricomycotina</taxon>
        <taxon>Agaricomycetes</taxon>
        <taxon>Agaricomycetidae</taxon>
        <taxon>Agaricales</taxon>
        <taxon>Schizophyllaceae</taxon>
        <taxon>Schizophyllum</taxon>
    </lineage>
</organism>
<dbReference type="Proteomes" id="UP000320762">
    <property type="component" value="Unassembled WGS sequence"/>
</dbReference>
<evidence type="ECO:0000313" key="3">
    <source>
        <dbReference type="Proteomes" id="UP000320762"/>
    </source>
</evidence>
<feature type="region of interest" description="Disordered" evidence="1">
    <location>
        <begin position="1"/>
        <end position="51"/>
    </location>
</feature>
<comment type="caution">
    <text evidence="2">The sequence shown here is derived from an EMBL/GenBank/DDBJ whole genome shotgun (WGS) entry which is preliminary data.</text>
</comment>
<evidence type="ECO:0000256" key="1">
    <source>
        <dbReference type="SAM" id="MobiDB-lite"/>
    </source>
</evidence>
<feature type="non-terminal residue" evidence="2">
    <location>
        <position position="174"/>
    </location>
</feature>
<dbReference type="OrthoDB" id="3054417at2759"/>
<sequence>MPRDDSDAADAEKRRKVRTSHAPYNITKKVGRPPKGDASRPKTSAIPAAKSTREQLTTSDWLLVYAFRDANPGFTQMKIVDHFKKRPEGALIFSQATLARKLKEREAVEARAVATPNGMSLKRDRVVTSPLVEKALVKLIRQFEERGDHYTGDMLSVARGNFEKQLNIPEEQRL</sequence>